<dbReference type="SUPFAM" id="SSF54593">
    <property type="entry name" value="Glyoxalase/Bleomycin resistance protein/Dihydroxybiphenyl dioxygenase"/>
    <property type="match status" value="1"/>
</dbReference>
<evidence type="ECO:0000313" key="2">
    <source>
        <dbReference type="EMBL" id="RED48053.1"/>
    </source>
</evidence>
<evidence type="ECO:0000259" key="1">
    <source>
        <dbReference type="PROSITE" id="PS51819"/>
    </source>
</evidence>
<feature type="domain" description="VOC" evidence="1">
    <location>
        <begin position="1"/>
        <end position="121"/>
    </location>
</feature>
<comment type="caution">
    <text evidence="2">The sequence shown here is derived from an EMBL/GenBank/DDBJ whole genome shotgun (WGS) entry which is preliminary data.</text>
</comment>
<dbReference type="AlphaFoldDB" id="A0A3D9HF04"/>
<dbReference type="Pfam" id="PF00903">
    <property type="entry name" value="Glyoxalase"/>
    <property type="match status" value="1"/>
</dbReference>
<dbReference type="PROSITE" id="PS51819">
    <property type="entry name" value="VOC"/>
    <property type="match status" value="1"/>
</dbReference>
<reference evidence="2 3" key="1">
    <citation type="submission" date="2018-07" db="EMBL/GenBank/DDBJ databases">
        <title>Genomic Encyclopedia of Type Strains, Phase III (KMG-III): the genomes of soil and plant-associated and newly described type strains.</title>
        <authorList>
            <person name="Whitman W."/>
        </authorList>
    </citation>
    <scope>NUCLEOTIDE SEQUENCE [LARGE SCALE GENOMIC DNA]</scope>
    <source>
        <strain evidence="2 3">CECT 8488</strain>
    </source>
</reference>
<dbReference type="Gene3D" id="3.30.720.110">
    <property type="match status" value="1"/>
</dbReference>
<dbReference type="EMBL" id="QRDW01000008">
    <property type="protein sequence ID" value="RED48053.1"/>
    <property type="molecule type" value="Genomic_DNA"/>
</dbReference>
<evidence type="ECO:0000313" key="3">
    <source>
        <dbReference type="Proteomes" id="UP000256845"/>
    </source>
</evidence>
<keyword evidence="2" id="KW-0456">Lyase</keyword>
<protein>
    <submittedName>
        <fullName evidence="2">Putative enzyme related to lactoylglutathione lyase</fullName>
    </submittedName>
</protein>
<dbReference type="InterPro" id="IPR004360">
    <property type="entry name" value="Glyas_Fos-R_dOase_dom"/>
</dbReference>
<dbReference type="OrthoDB" id="9798430at2"/>
<dbReference type="Gene3D" id="3.30.720.120">
    <property type="match status" value="1"/>
</dbReference>
<dbReference type="RefSeq" id="WP_115937683.1">
    <property type="nucleotide sequence ID" value="NZ_QRDW01000008.1"/>
</dbReference>
<organism evidence="2 3">
    <name type="scientific">Aestuariispira insulae</name>
    <dbReference type="NCBI Taxonomy" id="1461337"/>
    <lineage>
        <taxon>Bacteria</taxon>
        <taxon>Pseudomonadati</taxon>
        <taxon>Pseudomonadota</taxon>
        <taxon>Alphaproteobacteria</taxon>
        <taxon>Rhodospirillales</taxon>
        <taxon>Kiloniellaceae</taxon>
        <taxon>Aestuariispira</taxon>
    </lineage>
</organism>
<dbReference type="Proteomes" id="UP000256845">
    <property type="component" value="Unassembled WGS sequence"/>
</dbReference>
<keyword evidence="3" id="KW-1185">Reference proteome</keyword>
<gene>
    <name evidence="2" type="ORF">DFP90_10871</name>
</gene>
<dbReference type="GO" id="GO:0016829">
    <property type="term" value="F:lyase activity"/>
    <property type="evidence" value="ECO:0007669"/>
    <property type="project" value="UniProtKB-KW"/>
</dbReference>
<sequence length="128" mass="14295">MQRVFSNILANDVDRTASFYEALLGMRRHFNSGWFVILTHDGMPGLEYGILKRDSDIVPPDVREAPQGVIITFVVEDCDLVHQIAQEMKADIIQPPTDMPYGQRRMLLRDPEGAVLDISAPTAAVTVV</sequence>
<proteinExistence type="predicted"/>
<accession>A0A3D9HF04</accession>
<dbReference type="InterPro" id="IPR029068">
    <property type="entry name" value="Glyas_Bleomycin-R_OHBP_Dase"/>
</dbReference>
<dbReference type="InterPro" id="IPR037523">
    <property type="entry name" value="VOC_core"/>
</dbReference>
<name>A0A3D9HF04_9PROT</name>